<dbReference type="GO" id="GO:0016646">
    <property type="term" value="F:oxidoreductase activity, acting on the CH-NH group of donors, NAD or NADP as acceptor"/>
    <property type="evidence" value="ECO:0007669"/>
    <property type="project" value="UniProtKB-ARBA"/>
</dbReference>
<evidence type="ECO:0000313" key="4">
    <source>
        <dbReference type="Proteomes" id="UP000239706"/>
    </source>
</evidence>
<dbReference type="Proteomes" id="UP000239706">
    <property type="component" value="Unassembled WGS sequence"/>
</dbReference>
<dbReference type="Gene3D" id="2.30.110.10">
    <property type="entry name" value="Electron Transport, Fmn-binding Protein, Chain A"/>
    <property type="match status" value="1"/>
</dbReference>
<organism evidence="3 4">
    <name type="scientific">Clostridium liquoris</name>
    <dbReference type="NCBI Taxonomy" id="1289519"/>
    <lineage>
        <taxon>Bacteria</taxon>
        <taxon>Bacillati</taxon>
        <taxon>Bacillota</taxon>
        <taxon>Clostridia</taxon>
        <taxon>Eubacteriales</taxon>
        <taxon>Clostridiaceae</taxon>
        <taxon>Clostridium</taxon>
    </lineage>
</organism>
<dbReference type="EMBL" id="PVXO01000070">
    <property type="protein sequence ID" value="PRR77035.1"/>
    <property type="molecule type" value="Genomic_DNA"/>
</dbReference>
<dbReference type="GO" id="GO:0010181">
    <property type="term" value="F:FMN binding"/>
    <property type="evidence" value="ECO:0007669"/>
    <property type="project" value="InterPro"/>
</dbReference>
<dbReference type="InterPro" id="IPR002563">
    <property type="entry name" value="Flavin_Rdtase-like_dom"/>
</dbReference>
<name>A0A2T0B0H6_9CLOT</name>
<feature type="domain" description="Flavin reductase like" evidence="2">
    <location>
        <begin position="19"/>
        <end position="163"/>
    </location>
</feature>
<dbReference type="Pfam" id="PF01613">
    <property type="entry name" value="Flavin_Reduct"/>
    <property type="match status" value="1"/>
</dbReference>
<dbReference type="InterPro" id="IPR012349">
    <property type="entry name" value="Split_barrel_FMN-bd"/>
</dbReference>
<evidence type="ECO:0000259" key="2">
    <source>
        <dbReference type="Pfam" id="PF01613"/>
    </source>
</evidence>
<comment type="caution">
    <text evidence="3">The sequence shown here is derived from an EMBL/GenBank/DDBJ whole genome shotgun (WGS) entry which is preliminary data.</text>
</comment>
<accession>A0A2T0B0H6</accession>
<dbReference type="InterPro" id="IPR052174">
    <property type="entry name" value="Flavoredoxin"/>
</dbReference>
<evidence type="ECO:0000256" key="1">
    <source>
        <dbReference type="ARBA" id="ARBA00038054"/>
    </source>
</evidence>
<dbReference type="OrthoDB" id="9791490at2"/>
<dbReference type="PANTHER" id="PTHR43567:SF5">
    <property type="entry name" value="HYPOTHETICAL CYTOSOLIC PROTEIN"/>
    <property type="match status" value="1"/>
</dbReference>
<reference evidence="3 4" key="1">
    <citation type="submission" date="2018-03" db="EMBL/GenBank/DDBJ databases">
        <title>Genome sequence of Clostridium liquoris DSM 100320.</title>
        <authorList>
            <person name="Poehlein A."/>
            <person name="Daniel R."/>
        </authorList>
    </citation>
    <scope>NUCLEOTIDE SEQUENCE [LARGE SCALE GENOMIC DNA]</scope>
    <source>
        <strain evidence="3 4">DSM 100320</strain>
    </source>
</reference>
<proteinExistence type="inferred from homology"/>
<dbReference type="RefSeq" id="WP_106064677.1">
    <property type="nucleotide sequence ID" value="NZ_PVXO01000070.1"/>
</dbReference>
<comment type="similarity">
    <text evidence="1">Belongs to the flavoredoxin family.</text>
</comment>
<gene>
    <name evidence="3" type="primary">flr_2</name>
    <name evidence="3" type="ORF">CLLI_26500</name>
</gene>
<dbReference type="SUPFAM" id="SSF50475">
    <property type="entry name" value="FMN-binding split barrel"/>
    <property type="match status" value="1"/>
</dbReference>
<sequence length="164" mass="19011">MEFLNHMEKAIEVIKSKGAFLTVKDGKRVNTMTIGWANIGYQWKKPVLAVMVRESRYTFDIIENSSEFTVSIPVNVDMKKELTLCGTKSGRDIDKFKECNLQLEHGKKVETPIIGNCDLHFECKIVYKEKMNPDLLCDEIKESCYKNGDYHTFYYGEIVDCYLK</sequence>
<dbReference type="AlphaFoldDB" id="A0A2T0B0H6"/>
<evidence type="ECO:0000313" key="3">
    <source>
        <dbReference type="EMBL" id="PRR77035.1"/>
    </source>
</evidence>
<protein>
    <submittedName>
        <fullName evidence="3">Flavoredoxin</fullName>
    </submittedName>
</protein>
<dbReference type="PANTHER" id="PTHR43567">
    <property type="entry name" value="FLAVOREDOXIN-RELATED-RELATED"/>
    <property type="match status" value="1"/>
</dbReference>
<keyword evidence="4" id="KW-1185">Reference proteome</keyword>